<dbReference type="Proteomes" id="UP000735302">
    <property type="component" value="Unassembled WGS sequence"/>
</dbReference>
<dbReference type="Pfam" id="PF00106">
    <property type="entry name" value="adh_short"/>
    <property type="match status" value="1"/>
</dbReference>
<gene>
    <name evidence="3" type="ORF">PoB_003756100</name>
</gene>
<reference evidence="3 4" key="1">
    <citation type="journal article" date="2021" name="Elife">
        <title>Chloroplast acquisition without the gene transfer in kleptoplastic sea slugs, Plakobranchus ocellatus.</title>
        <authorList>
            <person name="Maeda T."/>
            <person name="Takahashi S."/>
            <person name="Yoshida T."/>
            <person name="Shimamura S."/>
            <person name="Takaki Y."/>
            <person name="Nagai Y."/>
            <person name="Toyoda A."/>
            <person name="Suzuki Y."/>
            <person name="Arimoto A."/>
            <person name="Ishii H."/>
            <person name="Satoh N."/>
            <person name="Nishiyama T."/>
            <person name="Hasebe M."/>
            <person name="Maruyama T."/>
            <person name="Minagawa J."/>
            <person name="Obokata J."/>
            <person name="Shigenobu S."/>
        </authorList>
    </citation>
    <scope>NUCLEOTIDE SEQUENCE [LARGE SCALE GENOMIC DNA]</scope>
</reference>
<dbReference type="PROSITE" id="PS00061">
    <property type="entry name" value="ADH_SHORT"/>
    <property type="match status" value="1"/>
</dbReference>
<feature type="transmembrane region" description="Helical" evidence="2">
    <location>
        <begin position="6"/>
        <end position="23"/>
    </location>
</feature>
<keyword evidence="2" id="KW-1133">Transmembrane helix</keyword>
<comment type="caution">
    <text evidence="3">The sequence shown here is derived from an EMBL/GenBank/DDBJ whole genome shotgun (WGS) entry which is preliminary data.</text>
</comment>
<dbReference type="SUPFAM" id="SSF51735">
    <property type="entry name" value="NAD(P)-binding Rossmann-fold domains"/>
    <property type="match status" value="1"/>
</dbReference>
<evidence type="ECO:0000313" key="3">
    <source>
        <dbReference type="EMBL" id="GFO11056.1"/>
    </source>
</evidence>
<dbReference type="AlphaFoldDB" id="A0AAV4AX12"/>
<evidence type="ECO:0000256" key="1">
    <source>
        <dbReference type="ARBA" id="ARBA00023002"/>
    </source>
</evidence>
<evidence type="ECO:0000313" key="4">
    <source>
        <dbReference type="Proteomes" id="UP000735302"/>
    </source>
</evidence>
<organism evidence="3 4">
    <name type="scientific">Plakobranchus ocellatus</name>
    <dbReference type="NCBI Taxonomy" id="259542"/>
    <lineage>
        <taxon>Eukaryota</taxon>
        <taxon>Metazoa</taxon>
        <taxon>Spiralia</taxon>
        <taxon>Lophotrochozoa</taxon>
        <taxon>Mollusca</taxon>
        <taxon>Gastropoda</taxon>
        <taxon>Heterobranchia</taxon>
        <taxon>Euthyneura</taxon>
        <taxon>Panpulmonata</taxon>
        <taxon>Sacoglossa</taxon>
        <taxon>Placobranchoidea</taxon>
        <taxon>Plakobranchidae</taxon>
        <taxon>Plakobranchus</taxon>
    </lineage>
</organism>
<dbReference type="PRINTS" id="PR00081">
    <property type="entry name" value="GDHRDH"/>
</dbReference>
<dbReference type="PANTHER" id="PTHR43313:SF36">
    <property type="entry name" value="D-BETA-HYDROXYBUTYRATE DEHYDROGENASE, MITOCHONDRIAL"/>
    <property type="match status" value="1"/>
</dbReference>
<protein>
    <submittedName>
        <fullName evidence="3">Estradiol 17-beta-dehydrogenase 2</fullName>
    </submittedName>
</protein>
<dbReference type="InterPro" id="IPR020904">
    <property type="entry name" value="Sc_DH/Rdtase_CS"/>
</dbReference>
<keyword evidence="4" id="KW-1185">Reference proteome</keyword>
<dbReference type="EMBL" id="BLXT01004214">
    <property type="protein sequence ID" value="GFO11056.1"/>
    <property type="molecule type" value="Genomic_DNA"/>
</dbReference>
<dbReference type="InterPro" id="IPR002347">
    <property type="entry name" value="SDR_fam"/>
</dbReference>
<sequence>MELSSLVIVCYLGTALLGIYPRRKVRISYRIVQDPIVLVLAAVVLSQLCYPITAAVLLTAIAVVMYSDLPAPWTDPRGRAVFITGCDHGLGHALALRLDKLGMTVFAGCLFKGGEGEKELVRQASDRLVTLQLDVTDQGQVAEVAREVQAHLDGRVLHGVVNNAGILMSANMEVMSWADIRKIFEVNLFGVISVYRAFMPMLRQRGRDTPARLVNISSNIGIAPTCQMGAYVVSKAAVAQLGETWRQELRKMGVSVSTIVPSGFRTGILMYDKEAAANRWWQAASPEVQDYFGRGCFILVNRVKSYKEMLNPDTSSVVECMADALLSHHPRPMYYRGLMARSLCWLFLHCPSCVWDLLAPHIADFYHFPVQALEGNAQMGQS</sequence>
<feature type="transmembrane region" description="Helical" evidence="2">
    <location>
        <begin position="35"/>
        <end position="66"/>
    </location>
</feature>
<keyword evidence="1" id="KW-0560">Oxidoreductase</keyword>
<dbReference type="Gene3D" id="3.40.50.720">
    <property type="entry name" value="NAD(P)-binding Rossmann-like Domain"/>
    <property type="match status" value="1"/>
</dbReference>
<proteinExistence type="predicted"/>
<keyword evidence="2" id="KW-0812">Transmembrane</keyword>
<name>A0AAV4AX12_9GAST</name>
<dbReference type="GO" id="GO:0008202">
    <property type="term" value="P:steroid metabolic process"/>
    <property type="evidence" value="ECO:0007669"/>
    <property type="project" value="TreeGrafter"/>
</dbReference>
<evidence type="ECO:0000256" key="2">
    <source>
        <dbReference type="SAM" id="Phobius"/>
    </source>
</evidence>
<keyword evidence="2" id="KW-0472">Membrane</keyword>
<accession>A0AAV4AX12</accession>
<dbReference type="GO" id="GO:0016491">
    <property type="term" value="F:oxidoreductase activity"/>
    <property type="evidence" value="ECO:0007669"/>
    <property type="project" value="UniProtKB-KW"/>
</dbReference>
<dbReference type="InterPro" id="IPR036291">
    <property type="entry name" value="NAD(P)-bd_dom_sf"/>
</dbReference>
<dbReference type="PANTHER" id="PTHR43313">
    <property type="entry name" value="SHORT-CHAIN DEHYDROGENASE/REDUCTASE FAMILY 9C"/>
    <property type="match status" value="1"/>
</dbReference>